<dbReference type="OrthoDB" id="975117at2"/>
<evidence type="ECO:0000256" key="1">
    <source>
        <dbReference type="SAM" id="SignalP"/>
    </source>
</evidence>
<protein>
    <submittedName>
        <fullName evidence="3">SusE outer membrane protein</fullName>
    </submittedName>
</protein>
<dbReference type="InterPro" id="IPR025970">
    <property type="entry name" value="SusE"/>
</dbReference>
<feature type="chain" id="PRO_5012364077" evidence="1">
    <location>
        <begin position="26"/>
        <end position="369"/>
    </location>
</feature>
<accession>A0A1M5G5V7</accession>
<evidence type="ECO:0000313" key="4">
    <source>
        <dbReference type="Proteomes" id="UP000184071"/>
    </source>
</evidence>
<dbReference type="Pfam" id="PF14292">
    <property type="entry name" value="SusE"/>
    <property type="match status" value="1"/>
</dbReference>
<feature type="signal peptide" evidence="1">
    <location>
        <begin position="1"/>
        <end position="25"/>
    </location>
</feature>
<organism evidence="3 4">
    <name type="scientific">Flavobacterium defluvii</name>
    <dbReference type="NCBI Taxonomy" id="370979"/>
    <lineage>
        <taxon>Bacteria</taxon>
        <taxon>Pseudomonadati</taxon>
        <taxon>Bacteroidota</taxon>
        <taxon>Flavobacteriia</taxon>
        <taxon>Flavobacteriales</taxon>
        <taxon>Flavobacteriaceae</taxon>
        <taxon>Flavobacterium</taxon>
    </lineage>
</organism>
<dbReference type="RefSeq" id="WP_073413386.1">
    <property type="nucleotide sequence ID" value="NZ_FQWC01000001.1"/>
</dbReference>
<proteinExistence type="predicted"/>
<dbReference type="EMBL" id="FQWC01000001">
    <property type="protein sequence ID" value="SHF98841.1"/>
    <property type="molecule type" value="Genomic_DNA"/>
</dbReference>
<dbReference type="GO" id="GO:2001070">
    <property type="term" value="F:starch binding"/>
    <property type="evidence" value="ECO:0007669"/>
    <property type="project" value="InterPro"/>
</dbReference>
<dbReference type="PROSITE" id="PS51257">
    <property type="entry name" value="PROKAR_LIPOPROTEIN"/>
    <property type="match status" value="1"/>
</dbReference>
<dbReference type="AlphaFoldDB" id="A0A1M5G5V7"/>
<reference evidence="4" key="1">
    <citation type="submission" date="2016-11" db="EMBL/GenBank/DDBJ databases">
        <authorList>
            <person name="Varghese N."/>
            <person name="Submissions S."/>
        </authorList>
    </citation>
    <scope>NUCLEOTIDE SEQUENCE [LARGE SCALE GENOMIC DNA]</scope>
    <source>
        <strain evidence="4">DSM 17963</strain>
    </source>
</reference>
<keyword evidence="4" id="KW-1185">Reference proteome</keyword>
<dbReference type="STRING" id="370979.SAMN05443663_101719"/>
<evidence type="ECO:0000313" key="3">
    <source>
        <dbReference type="EMBL" id="SHF98841.1"/>
    </source>
</evidence>
<name>A0A1M5G5V7_9FLAO</name>
<dbReference type="Proteomes" id="UP000184071">
    <property type="component" value="Unassembled WGS sequence"/>
</dbReference>
<dbReference type="Gene3D" id="2.60.40.3620">
    <property type="match status" value="2"/>
</dbReference>
<feature type="domain" description="SusE outer membrane protein" evidence="2">
    <location>
        <begin position="34"/>
        <end position="134"/>
    </location>
</feature>
<evidence type="ECO:0000259" key="2">
    <source>
        <dbReference type="Pfam" id="PF14292"/>
    </source>
</evidence>
<sequence length="369" mass="39634">MKKYINKLILLGSVLFLGSSCDSNAELTTLKSVSFPSEISVSSSTLVLTEDTADDQVLLVSWPSVSFPIEAPVTYAIQFDLVGDTGGSNAWQKAKRIEVGSDVLSKTLIGRDLNKIAVDLGLEPNVAGKLVVRVEAAMDRKIYSNPITLTITPYEKSVVFGEIYMPGSYQGWAIETAAPLTAIQKGVYQGYMTVPVGAGPGFKLNTARNWAQFYGAGATNNDLQNMSDTDFVLPGAGSYQIKVNLNTLKWSQTPYAWGIVGPASATADQTAGDPNYGWNHSVPMSYDHVSQTWKITANLLPGALKFRLNDAWTINYGPADPSTNIVNLDNGGAYTIGEAGTYEVTFKIIETDPATTGYPATAVTSIVKK</sequence>
<dbReference type="CDD" id="cd12967">
    <property type="entry name" value="CBM_SusE-F_like_u1"/>
    <property type="match status" value="1"/>
</dbReference>
<dbReference type="GO" id="GO:0019867">
    <property type="term" value="C:outer membrane"/>
    <property type="evidence" value="ECO:0007669"/>
    <property type="project" value="InterPro"/>
</dbReference>
<gene>
    <name evidence="3" type="ORF">SAMN05443663_101719</name>
</gene>
<keyword evidence="1" id="KW-0732">Signal</keyword>